<protein>
    <submittedName>
        <fullName evidence="3">Putative hydrophobic protein (TIGR00271 family)</fullName>
    </submittedName>
</protein>
<sequence length="509" mass="54629">MDNGEQGEAVNRDPISGSIALVRRWWRMVCREIDQVAVIEKVRGESGWTPRYAFMTCMSAGIAILGMLLSSPAVVIGAMLLSPLMGPILGIGFALAIADYRWLREAGKALALGTIIAILFCAFIVAMSPLQTITTEIAARTRPNLFDLGVALFSALAGAYAMIRGRDGTIVGVAIATALMPPLAAIGFGLATFNWAVFGGAFFLFFTNLTTIALTAAVMARTYGFSTYLSSKQTVAQSVVIIGVFIALAIPLGFSLRQIAWEANATRQAQAMVNDQFGDAARISQLDFDFSTDPITLSASVLTPEIVGGARERAQRTLERELGRSVVVDLRQYQVDTENTTDRAELALARMREQAAATEEEIENLTDRLALIAGVDAEEVIVDRNARRAIVRVRALPGAELETYYALEQRANARAEDWDVQVIPPAKALPEISFSDGEPDAAGRRGVALANWAAERIATPVGVTGADGQADAVMTLMDEAGVDAVRVQGDAPANRVRLQWMAPGSSLDE</sequence>
<dbReference type="AlphaFoldDB" id="A0A3D9FGN3"/>
<dbReference type="EMBL" id="QRDP01000004">
    <property type="protein sequence ID" value="RED16798.1"/>
    <property type="molecule type" value="Genomic_DNA"/>
</dbReference>
<evidence type="ECO:0000256" key="1">
    <source>
        <dbReference type="SAM" id="Coils"/>
    </source>
</evidence>
<keyword evidence="2" id="KW-1133">Transmembrane helix</keyword>
<evidence type="ECO:0000256" key="2">
    <source>
        <dbReference type="SAM" id="Phobius"/>
    </source>
</evidence>
<feature type="transmembrane region" description="Helical" evidence="2">
    <location>
        <begin position="197"/>
        <end position="223"/>
    </location>
</feature>
<dbReference type="PANTHER" id="PTHR20992">
    <property type="entry name" value="AT15442P-RELATED"/>
    <property type="match status" value="1"/>
</dbReference>
<keyword evidence="2" id="KW-0472">Membrane</keyword>
<dbReference type="RefSeq" id="WP_116236168.1">
    <property type="nucleotide sequence ID" value="NZ_QRDP01000004.1"/>
</dbReference>
<keyword evidence="4" id="KW-1185">Reference proteome</keyword>
<feature type="transmembrane region" description="Helical" evidence="2">
    <location>
        <begin position="110"/>
        <end position="133"/>
    </location>
</feature>
<evidence type="ECO:0000313" key="4">
    <source>
        <dbReference type="Proteomes" id="UP000256310"/>
    </source>
</evidence>
<keyword evidence="1" id="KW-0175">Coiled coil</keyword>
<evidence type="ECO:0000313" key="3">
    <source>
        <dbReference type="EMBL" id="RED16798.1"/>
    </source>
</evidence>
<keyword evidence="2" id="KW-0812">Transmembrane</keyword>
<dbReference type="Proteomes" id="UP000256310">
    <property type="component" value="Unassembled WGS sequence"/>
</dbReference>
<feature type="transmembrane region" description="Helical" evidence="2">
    <location>
        <begin position="145"/>
        <end position="163"/>
    </location>
</feature>
<feature type="transmembrane region" description="Helical" evidence="2">
    <location>
        <begin position="52"/>
        <end position="69"/>
    </location>
</feature>
<accession>A0A3D9FGN3</accession>
<dbReference type="OrthoDB" id="9790659at2"/>
<reference evidence="3 4" key="1">
    <citation type="submission" date="2018-07" db="EMBL/GenBank/DDBJ databases">
        <title>Genomic Encyclopedia of Type Strains, Phase IV (KMG-IV): sequencing the most valuable type-strain genomes for metagenomic binning, comparative biology and taxonomic classification.</title>
        <authorList>
            <person name="Goeker M."/>
        </authorList>
    </citation>
    <scope>NUCLEOTIDE SEQUENCE [LARGE SCALE GENOMIC DNA]</scope>
    <source>
        <strain evidence="3 4">DSM 26725</strain>
    </source>
</reference>
<dbReference type="Pfam" id="PF04087">
    <property type="entry name" value="DUF389"/>
    <property type="match status" value="1"/>
</dbReference>
<feature type="transmembrane region" description="Helical" evidence="2">
    <location>
        <begin position="235"/>
        <end position="254"/>
    </location>
</feature>
<proteinExistence type="predicted"/>
<comment type="caution">
    <text evidence="3">The sequence shown here is derived from an EMBL/GenBank/DDBJ whole genome shotgun (WGS) entry which is preliminary data.</text>
</comment>
<dbReference type="PANTHER" id="PTHR20992:SF9">
    <property type="entry name" value="AT15442P-RELATED"/>
    <property type="match status" value="1"/>
</dbReference>
<feature type="transmembrane region" description="Helical" evidence="2">
    <location>
        <begin position="170"/>
        <end position="191"/>
    </location>
</feature>
<feature type="coiled-coil region" evidence="1">
    <location>
        <begin position="341"/>
        <end position="368"/>
    </location>
</feature>
<organism evidence="3 4">
    <name type="scientific">Parasphingopyxis lamellibrachiae</name>
    <dbReference type="NCBI Taxonomy" id="680125"/>
    <lineage>
        <taxon>Bacteria</taxon>
        <taxon>Pseudomonadati</taxon>
        <taxon>Pseudomonadota</taxon>
        <taxon>Alphaproteobacteria</taxon>
        <taxon>Sphingomonadales</taxon>
        <taxon>Sphingomonadaceae</taxon>
        <taxon>Parasphingopyxis</taxon>
    </lineage>
</organism>
<feature type="transmembrane region" description="Helical" evidence="2">
    <location>
        <begin position="75"/>
        <end position="98"/>
    </location>
</feature>
<gene>
    <name evidence="3" type="ORF">DFR46_1829</name>
</gene>
<name>A0A3D9FGN3_9SPHN</name>
<dbReference type="InterPro" id="IPR005240">
    <property type="entry name" value="DUF389"/>
</dbReference>